<evidence type="ECO:0000313" key="2">
    <source>
        <dbReference type="EMBL" id="KAH3834697.1"/>
    </source>
</evidence>
<evidence type="ECO:0000256" key="1">
    <source>
        <dbReference type="SAM" id="MobiDB-lite"/>
    </source>
</evidence>
<organism evidence="2 3">
    <name type="scientific">Dreissena polymorpha</name>
    <name type="common">Zebra mussel</name>
    <name type="synonym">Mytilus polymorpha</name>
    <dbReference type="NCBI Taxonomy" id="45954"/>
    <lineage>
        <taxon>Eukaryota</taxon>
        <taxon>Metazoa</taxon>
        <taxon>Spiralia</taxon>
        <taxon>Lophotrochozoa</taxon>
        <taxon>Mollusca</taxon>
        <taxon>Bivalvia</taxon>
        <taxon>Autobranchia</taxon>
        <taxon>Heteroconchia</taxon>
        <taxon>Euheterodonta</taxon>
        <taxon>Imparidentia</taxon>
        <taxon>Neoheterodontei</taxon>
        <taxon>Myida</taxon>
        <taxon>Dreissenoidea</taxon>
        <taxon>Dreissenidae</taxon>
        <taxon>Dreissena</taxon>
    </lineage>
</organism>
<reference evidence="2" key="1">
    <citation type="journal article" date="2019" name="bioRxiv">
        <title>The Genome of the Zebra Mussel, Dreissena polymorpha: A Resource for Invasive Species Research.</title>
        <authorList>
            <person name="McCartney M.A."/>
            <person name="Auch B."/>
            <person name="Kono T."/>
            <person name="Mallez S."/>
            <person name="Zhang Y."/>
            <person name="Obille A."/>
            <person name="Becker A."/>
            <person name="Abrahante J.E."/>
            <person name="Garbe J."/>
            <person name="Badalamenti J.P."/>
            <person name="Herman A."/>
            <person name="Mangelson H."/>
            <person name="Liachko I."/>
            <person name="Sullivan S."/>
            <person name="Sone E.D."/>
            <person name="Koren S."/>
            <person name="Silverstein K.A.T."/>
            <person name="Beckman K.B."/>
            <person name="Gohl D.M."/>
        </authorList>
    </citation>
    <scope>NUCLEOTIDE SEQUENCE</scope>
    <source>
        <strain evidence="2">Duluth1</strain>
        <tissue evidence="2">Whole animal</tissue>
    </source>
</reference>
<comment type="caution">
    <text evidence="2">The sequence shown here is derived from an EMBL/GenBank/DDBJ whole genome shotgun (WGS) entry which is preliminary data.</text>
</comment>
<evidence type="ECO:0000313" key="3">
    <source>
        <dbReference type="Proteomes" id="UP000828390"/>
    </source>
</evidence>
<proteinExistence type="predicted"/>
<sequence length="51" mass="5739">MTAALVGSHEHQPRQIVQVCTPKSAGRRSQSKPSDDKLDGKFKRMYFPSHV</sequence>
<name>A0A9D4K7S9_DREPO</name>
<accession>A0A9D4K7S9</accession>
<dbReference type="Proteomes" id="UP000828390">
    <property type="component" value="Unassembled WGS sequence"/>
</dbReference>
<protein>
    <submittedName>
        <fullName evidence="2">Uncharacterized protein</fullName>
    </submittedName>
</protein>
<reference evidence="2" key="2">
    <citation type="submission" date="2020-11" db="EMBL/GenBank/DDBJ databases">
        <authorList>
            <person name="McCartney M.A."/>
            <person name="Auch B."/>
            <person name="Kono T."/>
            <person name="Mallez S."/>
            <person name="Becker A."/>
            <person name="Gohl D.M."/>
            <person name="Silverstein K.A.T."/>
            <person name="Koren S."/>
            <person name="Bechman K.B."/>
            <person name="Herman A."/>
            <person name="Abrahante J.E."/>
            <person name="Garbe J."/>
        </authorList>
    </citation>
    <scope>NUCLEOTIDE SEQUENCE</scope>
    <source>
        <strain evidence="2">Duluth1</strain>
        <tissue evidence="2">Whole animal</tissue>
    </source>
</reference>
<gene>
    <name evidence="2" type="ORF">DPMN_108030</name>
</gene>
<dbReference type="EMBL" id="JAIWYP010000004">
    <property type="protein sequence ID" value="KAH3834697.1"/>
    <property type="molecule type" value="Genomic_DNA"/>
</dbReference>
<keyword evidence="3" id="KW-1185">Reference proteome</keyword>
<dbReference type="AlphaFoldDB" id="A0A9D4K7S9"/>
<feature type="compositionally biased region" description="Basic and acidic residues" evidence="1">
    <location>
        <begin position="33"/>
        <end position="42"/>
    </location>
</feature>
<feature type="region of interest" description="Disordered" evidence="1">
    <location>
        <begin position="1"/>
        <end position="51"/>
    </location>
</feature>